<proteinExistence type="predicted"/>
<gene>
    <name evidence="4" type="ORF">EG68_04945</name>
</gene>
<feature type="compositionally biased region" description="Basic and acidic residues" evidence="1">
    <location>
        <begin position="187"/>
        <end position="196"/>
    </location>
</feature>
<dbReference type="OrthoDB" id="6236891at2759"/>
<feature type="signal peptide" evidence="3">
    <location>
        <begin position="1"/>
        <end position="22"/>
    </location>
</feature>
<feature type="transmembrane region" description="Helical" evidence="2">
    <location>
        <begin position="239"/>
        <end position="260"/>
    </location>
</feature>
<name>A0A8S9Z4S2_9TREM</name>
<feature type="region of interest" description="Disordered" evidence="1">
    <location>
        <begin position="187"/>
        <end position="214"/>
    </location>
</feature>
<feature type="compositionally biased region" description="Polar residues" evidence="1">
    <location>
        <begin position="579"/>
        <end position="589"/>
    </location>
</feature>
<feature type="compositionally biased region" description="Polar residues" evidence="1">
    <location>
        <begin position="554"/>
        <end position="566"/>
    </location>
</feature>
<evidence type="ECO:0000256" key="3">
    <source>
        <dbReference type="SAM" id="SignalP"/>
    </source>
</evidence>
<evidence type="ECO:0000256" key="2">
    <source>
        <dbReference type="SAM" id="Phobius"/>
    </source>
</evidence>
<keyword evidence="2" id="KW-1133">Transmembrane helix</keyword>
<accession>A0A8S9Z4S2</accession>
<feature type="compositionally biased region" description="Polar residues" evidence="1">
    <location>
        <begin position="520"/>
        <end position="539"/>
    </location>
</feature>
<keyword evidence="2" id="KW-0472">Membrane</keyword>
<organism evidence="4 5">
    <name type="scientific">Paragonimus skrjabini miyazakii</name>
    <dbReference type="NCBI Taxonomy" id="59628"/>
    <lineage>
        <taxon>Eukaryota</taxon>
        <taxon>Metazoa</taxon>
        <taxon>Spiralia</taxon>
        <taxon>Lophotrochozoa</taxon>
        <taxon>Platyhelminthes</taxon>
        <taxon>Trematoda</taxon>
        <taxon>Digenea</taxon>
        <taxon>Plagiorchiida</taxon>
        <taxon>Troglotremata</taxon>
        <taxon>Troglotrematidae</taxon>
        <taxon>Paragonimus</taxon>
    </lineage>
</organism>
<evidence type="ECO:0000313" key="4">
    <source>
        <dbReference type="EMBL" id="KAF7258838.1"/>
    </source>
</evidence>
<keyword evidence="5" id="KW-1185">Reference proteome</keyword>
<dbReference type="EMBL" id="JTDE01001506">
    <property type="protein sequence ID" value="KAF7258838.1"/>
    <property type="molecule type" value="Genomic_DNA"/>
</dbReference>
<evidence type="ECO:0000256" key="1">
    <source>
        <dbReference type="SAM" id="MobiDB-lite"/>
    </source>
</evidence>
<dbReference type="AlphaFoldDB" id="A0A8S9Z4S2"/>
<keyword evidence="2" id="KW-0812">Transmembrane</keyword>
<comment type="caution">
    <text evidence="4">The sequence shown here is derived from an EMBL/GenBank/DDBJ whole genome shotgun (WGS) entry which is preliminary data.</text>
</comment>
<sequence length="589" mass="64059">MQPSRLPTVLISLGILISLDSCAPTENAVQLMDERLRTQSVSRDTYMASRTLHRPKRSSFESDPTGHNYKPELQASHEQNHTQLKCTVHHPRPDSDVYISCPALGSTLVTGPCYQGCRPTKACVRNTEPQELCVPHERTVFCKKSQFPNGTIILTLQIKRTDSRLAGIWSCTHAGLESTKFEIGLEKTTSKTDEQPTKVPSKALPTADKPPDQLPLEATRASLDQQMGDRPLAYMSKPVIVFSVLAVLILSLLINLTFCVRCLMMRSYIDASHEGASNVDCLANCLCIPKDMRKSSSLRMAPVLPKSTSWIPQASLNGSYQSSTPIMYPSNNIAKLPLIMGQQTPNELTGASYIPTGSLPGTLRRHTQARFYGNPSHLDIFNNSNFIYNPENGISAATAADLGTGLTYMPSYVRVPSVNAPSPNLSQRLISNNPNGIYQQQNILTPVTNVQAQPTDGQGLPQYYLRMPQALLGGHVVYDDVAAGTSSILGHYNRSPNGSMVDNPVSLFPLPSLYHFQQAKAANSSETTPLLSSNRSNGPQVDVPGLHNEHAVQQPVTVNAQPNSQPTLPPLNVQGAPGCTSTTQKPGGE</sequence>
<keyword evidence="3" id="KW-0732">Signal</keyword>
<protein>
    <submittedName>
        <fullName evidence="4">Uncharacterized protein</fullName>
    </submittedName>
</protein>
<evidence type="ECO:0000313" key="5">
    <source>
        <dbReference type="Proteomes" id="UP000822476"/>
    </source>
</evidence>
<reference evidence="4" key="1">
    <citation type="submission" date="2019-07" db="EMBL/GenBank/DDBJ databases">
        <title>Annotation for the trematode Paragonimus miyazaki's.</title>
        <authorList>
            <person name="Choi Y.-J."/>
        </authorList>
    </citation>
    <scope>NUCLEOTIDE SEQUENCE</scope>
    <source>
        <strain evidence="4">Japan</strain>
    </source>
</reference>
<dbReference type="Proteomes" id="UP000822476">
    <property type="component" value="Unassembled WGS sequence"/>
</dbReference>
<feature type="region of interest" description="Disordered" evidence="1">
    <location>
        <begin position="519"/>
        <end position="589"/>
    </location>
</feature>
<feature type="chain" id="PRO_5035779916" evidence="3">
    <location>
        <begin position="23"/>
        <end position="589"/>
    </location>
</feature>